<reference evidence="2" key="1">
    <citation type="journal article" date="2022" name="Front. Genet.">
        <title>Chromosome-Scale Assembly of the Dendrobium nobile Genome Provides Insights Into the Molecular Mechanism of the Biosynthesis of the Medicinal Active Ingredient of Dendrobium.</title>
        <authorList>
            <person name="Xu Q."/>
            <person name="Niu S.-C."/>
            <person name="Li K.-L."/>
            <person name="Zheng P.-J."/>
            <person name="Zhang X.-J."/>
            <person name="Jia Y."/>
            <person name="Liu Y."/>
            <person name="Niu Y.-X."/>
            <person name="Yu L.-H."/>
            <person name="Chen D.-F."/>
            <person name="Zhang G.-Q."/>
        </authorList>
    </citation>
    <scope>NUCLEOTIDE SEQUENCE</scope>
    <source>
        <tissue evidence="2">Leaf</tissue>
    </source>
</reference>
<name>A0A8T3A837_DENNO</name>
<gene>
    <name evidence="2" type="ORF">KFK09_026225</name>
</gene>
<dbReference type="InterPro" id="IPR005135">
    <property type="entry name" value="Endo/exonuclease/phosphatase"/>
</dbReference>
<dbReference type="OrthoDB" id="785361at2759"/>
<dbReference type="PANTHER" id="PTHR33710">
    <property type="entry name" value="BNAC02G09200D PROTEIN"/>
    <property type="match status" value="1"/>
</dbReference>
<dbReference type="EMBL" id="JAGYWB010000018">
    <property type="protein sequence ID" value="KAI0491962.1"/>
    <property type="molecule type" value="Genomic_DNA"/>
</dbReference>
<comment type="caution">
    <text evidence="2">The sequence shown here is derived from an EMBL/GenBank/DDBJ whole genome shotgun (WGS) entry which is preliminary data.</text>
</comment>
<feature type="domain" description="Endonuclease/exonuclease/phosphatase" evidence="1">
    <location>
        <begin position="7"/>
        <end position="232"/>
    </location>
</feature>
<evidence type="ECO:0000313" key="2">
    <source>
        <dbReference type="EMBL" id="KAI0491962.1"/>
    </source>
</evidence>
<protein>
    <recommendedName>
        <fullName evidence="1">Endonuclease/exonuclease/phosphatase domain-containing protein</fullName>
    </recommendedName>
</protein>
<sequence length="412" mass="47312">MILPSIASWNIRGFNNPSKVIACKHLIKAHKLDLICILENRIHLNSMDDPWFTTAHKVFDSEVSYNNFNLSASGRIWIKWAGDRISFALTFFSSQLICGFVSYGPAMSFFISAVYGSNYVDERLLFWQKLRSNSPSPDIPWIIMGDFNCCRFQNEKAEGSPLHFSRMGDFYSFIFDNQLIGLSSTGLFYTWFNHQIENSIHIKLDRALVNEAWIAKYSLSYYFVDKPLCSDHSPIVLKNGSSKPISNCFQFKKFWTSKDEYWCIIFYIFLEPIMGNPLMDFSNKLRKLKASIKTKEWASTNAIQLSLHSLLEKQQALLNILDCDPTNPTLNVVLKETNGDIAVLTTSWTSWVSQRAKAKWLKDGEDDLKFLYSKIHMRKSFNSAALHIAMCDNSGNSDNAKQKSYCPFSRPV</sequence>
<dbReference type="Gene3D" id="3.60.10.10">
    <property type="entry name" value="Endonuclease/exonuclease/phosphatase"/>
    <property type="match status" value="1"/>
</dbReference>
<organism evidence="2 3">
    <name type="scientific">Dendrobium nobile</name>
    <name type="common">Orchid</name>
    <dbReference type="NCBI Taxonomy" id="94219"/>
    <lineage>
        <taxon>Eukaryota</taxon>
        <taxon>Viridiplantae</taxon>
        <taxon>Streptophyta</taxon>
        <taxon>Embryophyta</taxon>
        <taxon>Tracheophyta</taxon>
        <taxon>Spermatophyta</taxon>
        <taxon>Magnoliopsida</taxon>
        <taxon>Liliopsida</taxon>
        <taxon>Asparagales</taxon>
        <taxon>Orchidaceae</taxon>
        <taxon>Epidendroideae</taxon>
        <taxon>Malaxideae</taxon>
        <taxon>Dendrobiinae</taxon>
        <taxon>Dendrobium</taxon>
    </lineage>
</organism>
<dbReference type="Proteomes" id="UP000829196">
    <property type="component" value="Unassembled WGS sequence"/>
</dbReference>
<dbReference type="InterPro" id="IPR036691">
    <property type="entry name" value="Endo/exonu/phosph_ase_sf"/>
</dbReference>
<evidence type="ECO:0000313" key="3">
    <source>
        <dbReference type="Proteomes" id="UP000829196"/>
    </source>
</evidence>
<dbReference type="GO" id="GO:0003824">
    <property type="term" value="F:catalytic activity"/>
    <property type="evidence" value="ECO:0007669"/>
    <property type="project" value="InterPro"/>
</dbReference>
<keyword evidence="3" id="KW-1185">Reference proteome</keyword>
<dbReference type="Pfam" id="PF03372">
    <property type="entry name" value="Exo_endo_phos"/>
    <property type="match status" value="1"/>
</dbReference>
<dbReference type="AlphaFoldDB" id="A0A8T3A837"/>
<evidence type="ECO:0000259" key="1">
    <source>
        <dbReference type="Pfam" id="PF03372"/>
    </source>
</evidence>
<accession>A0A8T3A837</accession>
<dbReference type="SUPFAM" id="SSF56219">
    <property type="entry name" value="DNase I-like"/>
    <property type="match status" value="1"/>
</dbReference>
<dbReference type="PANTHER" id="PTHR33710:SF71">
    <property type="entry name" value="ENDONUCLEASE_EXONUCLEASE_PHOSPHATASE DOMAIN-CONTAINING PROTEIN"/>
    <property type="match status" value="1"/>
</dbReference>
<proteinExistence type="predicted"/>